<protein>
    <submittedName>
        <fullName evidence="2">Uncharacterized protein</fullName>
    </submittedName>
</protein>
<feature type="region of interest" description="Disordered" evidence="1">
    <location>
        <begin position="1"/>
        <end position="20"/>
    </location>
</feature>
<name>A0ABP8M6R5_9BACT</name>
<reference evidence="3" key="1">
    <citation type="journal article" date="2019" name="Int. J. Syst. Evol. Microbiol.">
        <title>The Global Catalogue of Microorganisms (GCM) 10K type strain sequencing project: providing services to taxonomists for standard genome sequencing and annotation.</title>
        <authorList>
            <consortium name="The Broad Institute Genomics Platform"/>
            <consortium name="The Broad Institute Genome Sequencing Center for Infectious Disease"/>
            <person name="Wu L."/>
            <person name="Ma J."/>
        </authorList>
    </citation>
    <scope>NUCLEOTIDE SEQUENCE [LARGE SCALE GENOMIC DNA]</scope>
    <source>
        <strain evidence="3">JCM 17759</strain>
    </source>
</reference>
<feature type="compositionally biased region" description="Basic residues" evidence="1">
    <location>
        <begin position="1"/>
        <end position="11"/>
    </location>
</feature>
<evidence type="ECO:0000256" key="1">
    <source>
        <dbReference type="SAM" id="MobiDB-lite"/>
    </source>
</evidence>
<accession>A0ABP8M6R5</accession>
<dbReference type="EMBL" id="BAABGA010000008">
    <property type="protein sequence ID" value="GAA4445521.1"/>
    <property type="molecule type" value="Genomic_DNA"/>
</dbReference>
<gene>
    <name evidence="2" type="ORF">GCM10023156_05190</name>
</gene>
<dbReference type="Proteomes" id="UP001500840">
    <property type="component" value="Unassembled WGS sequence"/>
</dbReference>
<sequence>MALSVRHRATRGTRPLTRRGSLYRQPANETFEIYLPPTRFTIENDAGGSIASIRSCLAAE</sequence>
<organism evidence="2 3">
    <name type="scientific">Novipirellula rosea</name>
    <dbReference type="NCBI Taxonomy" id="1031540"/>
    <lineage>
        <taxon>Bacteria</taxon>
        <taxon>Pseudomonadati</taxon>
        <taxon>Planctomycetota</taxon>
        <taxon>Planctomycetia</taxon>
        <taxon>Pirellulales</taxon>
        <taxon>Pirellulaceae</taxon>
        <taxon>Novipirellula</taxon>
    </lineage>
</organism>
<evidence type="ECO:0000313" key="2">
    <source>
        <dbReference type="EMBL" id="GAA4445521.1"/>
    </source>
</evidence>
<proteinExistence type="predicted"/>
<keyword evidence="3" id="KW-1185">Reference proteome</keyword>
<evidence type="ECO:0000313" key="3">
    <source>
        <dbReference type="Proteomes" id="UP001500840"/>
    </source>
</evidence>
<comment type="caution">
    <text evidence="2">The sequence shown here is derived from an EMBL/GenBank/DDBJ whole genome shotgun (WGS) entry which is preliminary data.</text>
</comment>